<feature type="domain" description="PAS" evidence="2">
    <location>
        <begin position="61"/>
        <end position="111"/>
    </location>
</feature>
<keyword evidence="1" id="KW-0175">Coiled coil</keyword>
<evidence type="ECO:0000313" key="8">
    <source>
        <dbReference type="Proteomes" id="UP000278855"/>
    </source>
</evidence>
<dbReference type="CDD" id="cd00130">
    <property type="entry name" value="PAS"/>
    <property type="match status" value="1"/>
</dbReference>
<evidence type="ECO:0000313" key="6">
    <source>
        <dbReference type="EMBL" id="RPA27949.1"/>
    </source>
</evidence>
<dbReference type="Pfam" id="PF08447">
    <property type="entry name" value="PAS_3"/>
    <property type="match status" value="1"/>
</dbReference>
<dbReference type="SMART" id="SM00086">
    <property type="entry name" value="PAC"/>
    <property type="match status" value="1"/>
</dbReference>
<dbReference type="EMBL" id="CP034073">
    <property type="protein sequence ID" value="AZG33630.1"/>
    <property type="molecule type" value="Genomic_DNA"/>
</dbReference>
<dbReference type="PANTHER" id="PTHR44757:SF2">
    <property type="entry name" value="BIOFILM ARCHITECTURE MAINTENANCE PROTEIN MBAA"/>
    <property type="match status" value="1"/>
</dbReference>
<evidence type="ECO:0000256" key="1">
    <source>
        <dbReference type="SAM" id="Coils"/>
    </source>
</evidence>
<sequence length="344" mass="39710">MTQQDIISQLQFELKQHQQRLKQLEYENSRLTLLNKRVNEQLDAALDGTGLCLWEQHIPTGNLTIFNQQWGHLLGFTREELPAHINSWKNNLHPEDKDWVIQAFESHVAGQAEIYQAVHRMVHKDGSVAWVSDRGRIIEYDINGEPLRIMGTHIDVTQEKRYEQDLARLALRDPLTNLLNRNALIDAFEQEKNTHSTHHGALYFIDLDGFKIINDHLGHRYGDTLLIHIANDICQVCDQLLSAADTTHNHQAPRHHVARFGGDEFVILAYYSNVERLTVLARTLLSHYQEPIDLEGETIKVGLSIGISLFDELDELDEFTNVCEQADKAMYSIKKHGKHNFLFW</sequence>
<dbReference type="InterPro" id="IPR000014">
    <property type="entry name" value="PAS"/>
</dbReference>
<dbReference type="Gene3D" id="3.30.70.270">
    <property type="match status" value="1"/>
</dbReference>
<dbReference type="InterPro" id="IPR001610">
    <property type="entry name" value="PAC"/>
</dbReference>
<feature type="domain" description="PAC" evidence="3">
    <location>
        <begin position="115"/>
        <end position="168"/>
    </location>
</feature>
<evidence type="ECO:0000259" key="4">
    <source>
        <dbReference type="PROSITE" id="PS50887"/>
    </source>
</evidence>
<dbReference type="KEGG" id="spsr:EGC80_00920"/>
<protein>
    <submittedName>
        <fullName evidence="6">Diguanylate cyclase</fullName>
    </submittedName>
</protein>
<feature type="domain" description="GGDEF" evidence="4">
    <location>
        <begin position="198"/>
        <end position="344"/>
    </location>
</feature>
<evidence type="ECO:0000259" key="3">
    <source>
        <dbReference type="PROSITE" id="PS50113"/>
    </source>
</evidence>
<dbReference type="InterPro" id="IPR035965">
    <property type="entry name" value="PAS-like_dom_sf"/>
</dbReference>
<reference evidence="5 7" key="1">
    <citation type="submission" date="2018-11" db="EMBL/GenBank/DDBJ databases">
        <title>Shewanella sp. M2.</title>
        <authorList>
            <person name="Hwang Y.J."/>
            <person name="Hwang C.Y."/>
        </authorList>
    </citation>
    <scope>NUCLEOTIDE SEQUENCE [LARGE SCALE GENOMIC DNA]</scope>
    <source>
        <strain evidence="5 7">M2</strain>
    </source>
</reference>
<proteinExistence type="predicted"/>
<accession>A0A3N4DPW9</accession>
<dbReference type="SUPFAM" id="SSF55785">
    <property type="entry name" value="PYP-like sensor domain (PAS domain)"/>
    <property type="match status" value="1"/>
</dbReference>
<organism evidence="6 8">
    <name type="scientific">Shewanella psychromarinicola</name>
    <dbReference type="NCBI Taxonomy" id="2487742"/>
    <lineage>
        <taxon>Bacteria</taxon>
        <taxon>Pseudomonadati</taxon>
        <taxon>Pseudomonadota</taxon>
        <taxon>Gammaproteobacteria</taxon>
        <taxon>Alteromonadales</taxon>
        <taxon>Shewanellaceae</taxon>
        <taxon>Shewanella</taxon>
    </lineage>
</organism>
<dbReference type="Proteomes" id="UP000273778">
    <property type="component" value="Chromosome"/>
</dbReference>
<dbReference type="SUPFAM" id="SSF55073">
    <property type="entry name" value="Nucleotide cyclase"/>
    <property type="match status" value="1"/>
</dbReference>
<dbReference type="Gene3D" id="3.30.450.20">
    <property type="entry name" value="PAS domain"/>
    <property type="match status" value="1"/>
</dbReference>
<dbReference type="SMART" id="SM00267">
    <property type="entry name" value="GGDEF"/>
    <property type="match status" value="1"/>
</dbReference>
<name>A0A3N4DPW9_9GAMM</name>
<dbReference type="PANTHER" id="PTHR44757">
    <property type="entry name" value="DIGUANYLATE CYCLASE DGCP"/>
    <property type="match status" value="1"/>
</dbReference>
<dbReference type="AlphaFoldDB" id="A0A3N4DPW9"/>
<dbReference type="InterPro" id="IPR000700">
    <property type="entry name" value="PAS-assoc_C"/>
</dbReference>
<feature type="coiled-coil region" evidence="1">
    <location>
        <begin position="7"/>
        <end position="41"/>
    </location>
</feature>
<dbReference type="Proteomes" id="UP000278855">
    <property type="component" value="Unassembled WGS sequence"/>
</dbReference>
<dbReference type="OrthoDB" id="766410at2"/>
<keyword evidence="7" id="KW-1185">Reference proteome</keyword>
<gene>
    <name evidence="6" type="ORF">EGC77_15935</name>
    <name evidence="5" type="ORF">EGC80_00920</name>
</gene>
<evidence type="ECO:0000313" key="7">
    <source>
        <dbReference type="Proteomes" id="UP000273778"/>
    </source>
</evidence>
<dbReference type="SMART" id="SM00091">
    <property type="entry name" value="PAS"/>
    <property type="match status" value="1"/>
</dbReference>
<dbReference type="Pfam" id="PF00990">
    <property type="entry name" value="GGDEF"/>
    <property type="match status" value="1"/>
</dbReference>
<dbReference type="InterPro" id="IPR000160">
    <property type="entry name" value="GGDEF_dom"/>
</dbReference>
<reference evidence="8" key="2">
    <citation type="submission" date="2018-11" db="EMBL/GenBank/DDBJ databases">
        <title>Shewanella sp. R106.</title>
        <authorList>
            <person name="Hwang Y.J."/>
            <person name="Hwang C.Y."/>
        </authorList>
    </citation>
    <scope>NUCLEOTIDE SEQUENCE [LARGE SCALE GENOMIC DNA]</scope>
    <source>
        <strain evidence="8">R106</strain>
    </source>
</reference>
<dbReference type="EMBL" id="RKKB01000009">
    <property type="protein sequence ID" value="RPA27949.1"/>
    <property type="molecule type" value="Genomic_DNA"/>
</dbReference>
<dbReference type="InterPro" id="IPR029787">
    <property type="entry name" value="Nucleotide_cyclase"/>
</dbReference>
<reference evidence="6" key="3">
    <citation type="submission" date="2018-11" db="EMBL/GenBank/DDBJ databases">
        <authorList>
            <person name="Hwang Y.J."/>
            <person name="Hwang C.Y."/>
        </authorList>
    </citation>
    <scope>NUCLEOTIDE SEQUENCE</scope>
    <source>
        <strain evidence="6">R106</strain>
    </source>
</reference>
<dbReference type="InterPro" id="IPR013655">
    <property type="entry name" value="PAS_fold_3"/>
</dbReference>
<dbReference type="InterPro" id="IPR043128">
    <property type="entry name" value="Rev_trsase/Diguanyl_cyclase"/>
</dbReference>
<evidence type="ECO:0000259" key="2">
    <source>
        <dbReference type="PROSITE" id="PS50112"/>
    </source>
</evidence>
<dbReference type="RefSeq" id="WP_124013503.1">
    <property type="nucleotide sequence ID" value="NZ_CP034073.1"/>
</dbReference>
<dbReference type="NCBIfam" id="TIGR00254">
    <property type="entry name" value="GGDEF"/>
    <property type="match status" value="1"/>
</dbReference>
<dbReference type="InterPro" id="IPR052155">
    <property type="entry name" value="Biofilm_reg_signaling"/>
</dbReference>
<dbReference type="PROSITE" id="PS50113">
    <property type="entry name" value="PAC"/>
    <property type="match status" value="1"/>
</dbReference>
<dbReference type="NCBIfam" id="TIGR00229">
    <property type="entry name" value="sensory_box"/>
    <property type="match status" value="1"/>
</dbReference>
<dbReference type="PROSITE" id="PS50112">
    <property type="entry name" value="PAS"/>
    <property type="match status" value="1"/>
</dbReference>
<evidence type="ECO:0000313" key="5">
    <source>
        <dbReference type="EMBL" id="AZG33630.1"/>
    </source>
</evidence>
<dbReference type="PROSITE" id="PS50887">
    <property type="entry name" value="GGDEF"/>
    <property type="match status" value="1"/>
</dbReference>
<dbReference type="CDD" id="cd01949">
    <property type="entry name" value="GGDEF"/>
    <property type="match status" value="1"/>
</dbReference>